<dbReference type="EMBL" id="JAMYWD010000004">
    <property type="protein sequence ID" value="KAJ4973921.1"/>
    <property type="molecule type" value="Genomic_DNA"/>
</dbReference>
<organism evidence="2 3">
    <name type="scientific">Protea cynaroides</name>
    <dbReference type="NCBI Taxonomy" id="273540"/>
    <lineage>
        <taxon>Eukaryota</taxon>
        <taxon>Viridiplantae</taxon>
        <taxon>Streptophyta</taxon>
        <taxon>Embryophyta</taxon>
        <taxon>Tracheophyta</taxon>
        <taxon>Spermatophyta</taxon>
        <taxon>Magnoliopsida</taxon>
        <taxon>Proteales</taxon>
        <taxon>Proteaceae</taxon>
        <taxon>Protea</taxon>
    </lineage>
</organism>
<dbReference type="Proteomes" id="UP001141806">
    <property type="component" value="Unassembled WGS sequence"/>
</dbReference>
<evidence type="ECO:0000313" key="3">
    <source>
        <dbReference type="Proteomes" id="UP001141806"/>
    </source>
</evidence>
<comment type="caution">
    <text evidence="2">The sequence shown here is derived from an EMBL/GenBank/DDBJ whole genome shotgun (WGS) entry which is preliminary data.</text>
</comment>
<feature type="region of interest" description="Disordered" evidence="1">
    <location>
        <begin position="1"/>
        <end position="45"/>
    </location>
</feature>
<evidence type="ECO:0000256" key="1">
    <source>
        <dbReference type="SAM" id="MobiDB-lite"/>
    </source>
</evidence>
<dbReference type="OrthoDB" id="10531697at2759"/>
<dbReference type="AlphaFoldDB" id="A0A9Q0KPC5"/>
<reference evidence="2" key="1">
    <citation type="journal article" date="2023" name="Plant J.">
        <title>The genome of the king protea, Protea cynaroides.</title>
        <authorList>
            <person name="Chang J."/>
            <person name="Duong T.A."/>
            <person name="Schoeman C."/>
            <person name="Ma X."/>
            <person name="Roodt D."/>
            <person name="Barker N."/>
            <person name="Li Z."/>
            <person name="Van de Peer Y."/>
            <person name="Mizrachi E."/>
        </authorList>
    </citation>
    <scope>NUCLEOTIDE SEQUENCE</scope>
    <source>
        <tissue evidence="2">Young leaves</tissue>
    </source>
</reference>
<proteinExistence type="predicted"/>
<gene>
    <name evidence="2" type="ORF">NE237_007095</name>
</gene>
<accession>A0A9Q0KPC5</accession>
<keyword evidence="3" id="KW-1185">Reference proteome</keyword>
<name>A0A9Q0KPC5_9MAGN</name>
<evidence type="ECO:0000313" key="2">
    <source>
        <dbReference type="EMBL" id="KAJ4973921.1"/>
    </source>
</evidence>
<protein>
    <submittedName>
        <fullName evidence="2">Uncharacterized protein</fullName>
    </submittedName>
</protein>
<sequence>MNQSQPPNQHSERVVTPPGSPVRTDLVLSRPKIPENSPKKNHNERMKDFVGCISSQQQGNFSDWQKEKAISPLDADSFKRLIMGLTEKVGWQPEVVLVCLIETWGKSKTVGCNRYLQSL</sequence>